<keyword evidence="2" id="KW-1133">Transmembrane helix</keyword>
<keyword evidence="2" id="KW-0812">Transmembrane</keyword>
<proteinExistence type="predicted"/>
<reference evidence="3" key="1">
    <citation type="submission" date="2023-03" db="EMBL/GenBank/DDBJ databases">
        <title>Massive genome expansion in bonnet fungi (Mycena s.s.) driven by repeated elements and novel gene families across ecological guilds.</title>
        <authorList>
            <consortium name="Lawrence Berkeley National Laboratory"/>
            <person name="Harder C.B."/>
            <person name="Miyauchi S."/>
            <person name="Viragh M."/>
            <person name="Kuo A."/>
            <person name="Thoen E."/>
            <person name="Andreopoulos B."/>
            <person name="Lu D."/>
            <person name="Skrede I."/>
            <person name="Drula E."/>
            <person name="Henrissat B."/>
            <person name="Morin E."/>
            <person name="Kohler A."/>
            <person name="Barry K."/>
            <person name="LaButti K."/>
            <person name="Morin E."/>
            <person name="Salamov A."/>
            <person name="Lipzen A."/>
            <person name="Mereny Z."/>
            <person name="Hegedus B."/>
            <person name="Baldrian P."/>
            <person name="Stursova M."/>
            <person name="Weitz H."/>
            <person name="Taylor A."/>
            <person name="Grigoriev I.V."/>
            <person name="Nagy L.G."/>
            <person name="Martin F."/>
            <person name="Kauserud H."/>
        </authorList>
    </citation>
    <scope>NUCLEOTIDE SEQUENCE</scope>
    <source>
        <strain evidence="3">9144</strain>
    </source>
</reference>
<dbReference type="GO" id="GO:0097363">
    <property type="term" value="F:protein O-acetylglucosaminyltransferase activity"/>
    <property type="evidence" value="ECO:0007669"/>
    <property type="project" value="TreeGrafter"/>
</dbReference>
<evidence type="ECO:0000313" key="4">
    <source>
        <dbReference type="Proteomes" id="UP001219525"/>
    </source>
</evidence>
<feature type="compositionally biased region" description="Polar residues" evidence="1">
    <location>
        <begin position="1"/>
        <end position="13"/>
    </location>
</feature>
<dbReference type="PANTHER" id="PTHR20961:SF38">
    <property type="entry name" value="PROTEIN O-LINKED-MANNOSE BETA-1,4-N-ACETYLGLUCOSAMINYLTRANSFERASE 2"/>
    <property type="match status" value="1"/>
</dbReference>
<evidence type="ECO:0000256" key="2">
    <source>
        <dbReference type="SAM" id="Phobius"/>
    </source>
</evidence>
<accession>A0AAD6V6H0</accession>
<name>A0AAD6V6H0_9AGAR</name>
<dbReference type="Proteomes" id="UP001219525">
    <property type="component" value="Unassembled WGS sequence"/>
</dbReference>
<evidence type="ECO:0000256" key="1">
    <source>
        <dbReference type="SAM" id="MobiDB-lite"/>
    </source>
</evidence>
<sequence length="612" mass="66140">MSAQYTPLPTTAPNGPPTPQTKTILARLTSSAPPTRIRRLLVFVAVLAFTSIFTVYLLFSSSFPLPFSSSVFSSGTLPTVSGGYSDGGDTSSPWFRDSHPALHTRLFLARAQAEVKARKLDTCDGKLSGRMVDGYINAAVSYCEPTSEYLYNDVHGATSEASLGVDGLVSFDWGQSNDASITCFPVRARDSPNAWWPYTQSFCASRNLGHLPGWGGSFGTRGNFIGQCALTDAGQQLKKDMGHENFLGAEFSEAGAEPAPACGETITHPVLFVPRQDQWNPFHVGEDLVTTFLALTLFSRHTAPDAAASRKLWEELVGAAELQLMFQDDQVPTRSLWSPMYDRIGAWTARRTAADALGVDNAPTCFTTAFHSVGAGASLLSGTGVGKRFACASELVWGASLWLRWLWGFERSVPGGAYVNSEDAPLQVLFLSREKFDAYNRHSKHQSGWQEARHISNERELLAGLRAGLAGLCRATTAVPARGHPSRWRPPVNNTGAAGALAEKRATGGARALRFSVLDPTTMALASQLGLVGRTDVVISVHAGALGLTLFMPTGRASVIELVPGGVYGNYHFHNMAHMMGMEYLQIDVQKQVDVQAVVRAVQGLVERRLRA</sequence>
<dbReference type="EMBL" id="JARJCW010000047">
    <property type="protein sequence ID" value="KAJ7204327.1"/>
    <property type="molecule type" value="Genomic_DNA"/>
</dbReference>
<protein>
    <recommendedName>
        <fullName evidence="5">Glycosyltransferase family 61 protein</fullName>
    </recommendedName>
</protein>
<keyword evidence="4" id="KW-1185">Reference proteome</keyword>
<evidence type="ECO:0000313" key="3">
    <source>
        <dbReference type="EMBL" id="KAJ7204327.1"/>
    </source>
</evidence>
<dbReference type="InterPro" id="IPR007657">
    <property type="entry name" value="Glycosyltransferase_61"/>
</dbReference>
<feature type="transmembrane region" description="Helical" evidence="2">
    <location>
        <begin position="40"/>
        <end position="59"/>
    </location>
</feature>
<organism evidence="3 4">
    <name type="scientific">Mycena pura</name>
    <dbReference type="NCBI Taxonomy" id="153505"/>
    <lineage>
        <taxon>Eukaryota</taxon>
        <taxon>Fungi</taxon>
        <taxon>Dikarya</taxon>
        <taxon>Basidiomycota</taxon>
        <taxon>Agaricomycotina</taxon>
        <taxon>Agaricomycetes</taxon>
        <taxon>Agaricomycetidae</taxon>
        <taxon>Agaricales</taxon>
        <taxon>Marasmiineae</taxon>
        <taxon>Mycenaceae</taxon>
        <taxon>Mycena</taxon>
    </lineage>
</organism>
<dbReference type="PANTHER" id="PTHR20961">
    <property type="entry name" value="GLYCOSYLTRANSFERASE"/>
    <property type="match status" value="1"/>
</dbReference>
<evidence type="ECO:0008006" key="5">
    <source>
        <dbReference type="Google" id="ProtNLM"/>
    </source>
</evidence>
<comment type="caution">
    <text evidence="3">The sequence shown here is derived from an EMBL/GenBank/DDBJ whole genome shotgun (WGS) entry which is preliminary data.</text>
</comment>
<dbReference type="GO" id="GO:0005783">
    <property type="term" value="C:endoplasmic reticulum"/>
    <property type="evidence" value="ECO:0007669"/>
    <property type="project" value="TreeGrafter"/>
</dbReference>
<gene>
    <name evidence="3" type="ORF">GGX14DRAFT_368755</name>
</gene>
<dbReference type="GO" id="GO:0035269">
    <property type="term" value="P:protein O-linked glycosylation via mannose"/>
    <property type="evidence" value="ECO:0007669"/>
    <property type="project" value="TreeGrafter"/>
</dbReference>
<keyword evidence="2" id="KW-0472">Membrane</keyword>
<dbReference type="AlphaFoldDB" id="A0AAD6V6H0"/>
<feature type="region of interest" description="Disordered" evidence="1">
    <location>
        <begin position="1"/>
        <end position="21"/>
    </location>
</feature>